<dbReference type="AlphaFoldDB" id="A0A0F8ZMB7"/>
<comment type="caution">
    <text evidence="2">The sequence shown here is derived from an EMBL/GenBank/DDBJ whole genome shotgun (WGS) entry which is preliminary data.</text>
</comment>
<feature type="compositionally biased region" description="Polar residues" evidence="1">
    <location>
        <begin position="126"/>
        <end position="139"/>
    </location>
</feature>
<name>A0A0F8ZMB7_9ZZZZ</name>
<evidence type="ECO:0000313" key="2">
    <source>
        <dbReference type="EMBL" id="KKK61091.1"/>
    </source>
</evidence>
<reference evidence="2" key="1">
    <citation type="journal article" date="2015" name="Nature">
        <title>Complex archaea that bridge the gap between prokaryotes and eukaryotes.</title>
        <authorList>
            <person name="Spang A."/>
            <person name="Saw J.H."/>
            <person name="Jorgensen S.L."/>
            <person name="Zaremba-Niedzwiedzka K."/>
            <person name="Martijn J."/>
            <person name="Lind A.E."/>
            <person name="van Eijk R."/>
            <person name="Schleper C."/>
            <person name="Guy L."/>
            <person name="Ettema T.J."/>
        </authorList>
    </citation>
    <scope>NUCLEOTIDE SEQUENCE</scope>
</reference>
<feature type="non-terminal residue" evidence="2">
    <location>
        <position position="1"/>
    </location>
</feature>
<proteinExistence type="predicted"/>
<gene>
    <name evidence="2" type="ORF">LCGC14_3017810</name>
</gene>
<accession>A0A0F8ZMB7</accession>
<feature type="region of interest" description="Disordered" evidence="1">
    <location>
        <begin position="87"/>
        <end position="139"/>
    </location>
</feature>
<organism evidence="2">
    <name type="scientific">marine sediment metagenome</name>
    <dbReference type="NCBI Taxonomy" id="412755"/>
    <lineage>
        <taxon>unclassified sequences</taxon>
        <taxon>metagenomes</taxon>
        <taxon>ecological metagenomes</taxon>
    </lineage>
</organism>
<evidence type="ECO:0000256" key="1">
    <source>
        <dbReference type="SAM" id="MobiDB-lite"/>
    </source>
</evidence>
<dbReference type="EMBL" id="LAZR01062648">
    <property type="protein sequence ID" value="KKK61091.1"/>
    <property type="molecule type" value="Genomic_DNA"/>
</dbReference>
<protein>
    <submittedName>
        <fullName evidence="2">Uncharacterized protein</fullName>
    </submittedName>
</protein>
<sequence>KIELERKTDLSAILAANEFLIGRITETELEDRAKTLMEKSPEILQEVGAVIGDHARLQEFKQFIKTYQVENKDKSIKDAALAWTEQTNKPAEPAKLGVEPPKTPAVPKAPDAHAELQAASLVGTPQEPQKQTVELSQGPTDADKAIQKQMHAQMFPEVAQ</sequence>